<organism evidence="1 2">
    <name type="scientific">Singapore grouper iridovirus</name>
    <dbReference type="NCBI Taxonomy" id="262968"/>
    <lineage>
        <taxon>Viruses</taxon>
        <taxon>Varidnaviria</taxon>
        <taxon>Bamfordvirae</taxon>
        <taxon>Nucleocytoviricota</taxon>
        <taxon>Megaviricetes</taxon>
        <taxon>Pimascovirales</taxon>
        <taxon>Pimascovirales incertae sedis</taxon>
        <taxon>Iridoviridae</taxon>
        <taxon>Alphairidovirinae</taxon>
        <taxon>Ranavirus</taxon>
        <taxon>Ranavirus epinephelus1</taxon>
    </lineage>
</organism>
<dbReference type="RefSeq" id="YP_164160.1">
    <property type="nucleotide sequence ID" value="NC_006549.1"/>
</dbReference>
<dbReference type="GeneID" id="3197019"/>
<dbReference type="Proteomes" id="UP000172127">
    <property type="component" value="Segment"/>
</dbReference>
<proteinExistence type="predicted"/>
<sequence length="80" mass="9353">MKPHVSSYCLILKDLANKFDCHESLPELERIQLYAEMMKHKHLKPFAVQEACNFMGHSLSLTIMEKLLQFKLKLFSTKIS</sequence>
<evidence type="ECO:0000313" key="2">
    <source>
        <dbReference type="Proteomes" id="UP000172127"/>
    </source>
</evidence>
<name>Q5YFK0_9VIRU</name>
<dbReference type="EMBL" id="AY521625">
    <property type="protein sequence ID" value="AAS18080.1"/>
    <property type="molecule type" value="Genomic_DNA"/>
</dbReference>
<dbReference type="KEGG" id="vg:3197019"/>
<accession>Q5YFK0</accession>
<evidence type="ECO:0000313" key="1">
    <source>
        <dbReference type="EMBL" id="AAS18080.1"/>
    </source>
</evidence>
<keyword evidence="2" id="KW-1185">Reference proteome</keyword>
<reference evidence="1 2" key="1">
    <citation type="journal article" date="2004" name="J. Virol.">
        <title>Functional genomics analysis of Singapore grouper iridovirus: complete sequence determination and proteomic analysis.</title>
        <authorList>
            <person name="Song W.J."/>
            <person name="Qin Q.W."/>
            <person name="Qiu J."/>
            <person name="Huang C.H."/>
            <person name="Wang F."/>
            <person name="Hew C.L."/>
        </authorList>
    </citation>
    <scope>NUCLEOTIDE SEQUENCE [LARGE SCALE GENOMIC DNA]</scope>
</reference>
<protein>
    <submittedName>
        <fullName evidence="1">Uncharacterized protein</fullName>
    </submittedName>
</protein>
<gene>
    <name evidence="1" type="ORF">ORF065R</name>
</gene>